<feature type="transmembrane region" description="Helical" evidence="1">
    <location>
        <begin position="23"/>
        <end position="40"/>
    </location>
</feature>
<comment type="caution">
    <text evidence="2">The sequence shown here is derived from an EMBL/GenBank/DDBJ whole genome shotgun (WGS) entry which is preliminary data.</text>
</comment>
<keyword evidence="1" id="KW-1133">Transmembrane helix</keyword>
<reference evidence="2" key="1">
    <citation type="journal article" date="2023" name="Int. J. Syst. Evol. Microbiol.">
        <title>&lt;i&gt;Shewanella septentrionalis&lt;/i&gt; sp. nov. and &lt;i&gt;Shewanella holmiensis&lt;/i&gt; sp. nov., isolated from Baltic Sea water and sediments.</title>
        <authorList>
            <person name="Martin-Rodriguez A.J."/>
            <person name="Thorell K."/>
            <person name="Joffre E."/>
            <person name="Jensie-Markopoulos S."/>
            <person name="Moore E.R.B."/>
            <person name="Sjoling A."/>
        </authorList>
    </citation>
    <scope>NUCLEOTIDE SEQUENCE</scope>
    <source>
        <strain evidence="2">SP1W3</strain>
    </source>
</reference>
<name>A0A9X3AT59_9GAMM</name>
<evidence type="ECO:0000313" key="2">
    <source>
        <dbReference type="EMBL" id="MCT7944851.1"/>
    </source>
</evidence>
<dbReference type="Proteomes" id="UP001155604">
    <property type="component" value="Unassembled WGS sequence"/>
</dbReference>
<evidence type="ECO:0000313" key="3">
    <source>
        <dbReference type="Proteomes" id="UP001155604"/>
    </source>
</evidence>
<keyword evidence="1" id="KW-0472">Membrane</keyword>
<feature type="transmembrane region" description="Helical" evidence="1">
    <location>
        <begin position="60"/>
        <end position="82"/>
    </location>
</feature>
<proteinExistence type="predicted"/>
<accession>A0A9X3AT59</accession>
<sequence>MKKNPDNVYLFFYLSIILIRRKYLMHFIFILFSLALGFISQPYTDFDNIASITGTLQNTAAAVFTLAGLWIAYAYPQAIAAYTKKEKVSLLVGSKETNRIEKLVLVILSSAFVLIGLLLFNLMTTLFSEAKIFSGNMFFYQGLSISFILYLLLIQLRAILFVMRSNMEFVNDLHDKKTEVEADKDL</sequence>
<feature type="transmembrane region" description="Helical" evidence="1">
    <location>
        <begin position="138"/>
        <end position="160"/>
    </location>
</feature>
<keyword evidence="3" id="KW-1185">Reference proteome</keyword>
<keyword evidence="1" id="KW-0812">Transmembrane</keyword>
<dbReference type="RefSeq" id="WP_261272075.1">
    <property type="nucleotide sequence ID" value="NZ_JAMTCC010000007.1"/>
</dbReference>
<dbReference type="EMBL" id="JAMTCC010000007">
    <property type="protein sequence ID" value="MCT7944851.1"/>
    <property type="molecule type" value="Genomic_DNA"/>
</dbReference>
<organism evidence="2 3">
    <name type="scientific">Shewanella septentrionalis</name>
    <dbReference type="NCBI Taxonomy" id="2952223"/>
    <lineage>
        <taxon>Bacteria</taxon>
        <taxon>Pseudomonadati</taxon>
        <taxon>Pseudomonadota</taxon>
        <taxon>Gammaproteobacteria</taxon>
        <taxon>Alteromonadales</taxon>
        <taxon>Shewanellaceae</taxon>
        <taxon>Shewanella</taxon>
    </lineage>
</organism>
<protein>
    <submittedName>
        <fullName evidence="2">Uncharacterized protein</fullName>
    </submittedName>
</protein>
<gene>
    <name evidence="2" type="ORF">NE536_05665</name>
</gene>
<dbReference type="AlphaFoldDB" id="A0A9X3AT59"/>
<feature type="transmembrane region" description="Helical" evidence="1">
    <location>
        <begin position="103"/>
        <end position="126"/>
    </location>
</feature>
<evidence type="ECO:0000256" key="1">
    <source>
        <dbReference type="SAM" id="Phobius"/>
    </source>
</evidence>